<dbReference type="Proteomes" id="UP000271098">
    <property type="component" value="Unassembled WGS sequence"/>
</dbReference>
<dbReference type="GO" id="GO:0016020">
    <property type="term" value="C:membrane"/>
    <property type="evidence" value="ECO:0007669"/>
    <property type="project" value="UniProtKB-SubCell"/>
</dbReference>
<proteinExistence type="inferred from homology"/>
<evidence type="ECO:0000313" key="8">
    <source>
        <dbReference type="Proteomes" id="UP000271098"/>
    </source>
</evidence>
<dbReference type="EC" id="2.4.1.17" evidence="6"/>
<dbReference type="Pfam" id="PF00201">
    <property type="entry name" value="UDPGT"/>
    <property type="match status" value="1"/>
</dbReference>
<dbReference type="InterPro" id="IPR050271">
    <property type="entry name" value="UDP-glycosyltransferase"/>
</dbReference>
<dbReference type="FunFam" id="3.40.50.2000:FF:000021">
    <property type="entry name" value="UDP-glucuronosyltransferase"/>
    <property type="match status" value="1"/>
</dbReference>
<dbReference type="EMBL" id="UYRT01002601">
    <property type="protein sequence ID" value="VDK31232.1"/>
    <property type="molecule type" value="Genomic_DNA"/>
</dbReference>
<dbReference type="SUPFAM" id="SSF53756">
    <property type="entry name" value="UDP-Glycosyltransferase/glycogen phosphorylase"/>
    <property type="match status" value="1"/>
</dbReference>
<evidence type="ECO:0000313" key="9">
    <source>
        <dbReference type="WBParaSite" id="GPUH_0000192401-mRNA-1"/>
    </source>
</evidence>
<dbReference type="InterPro" id="IPR035595">
    <property type="entry name" value="UDP_glycos_trans_CS"/>
</dbReference>
<dbReference type="WBParaSite" id="GPUH_0000192401-mRNA-1">
    <property type="protein sequence ID" value="GPUH_0000192401-mRNA-1"/>
    <property type="gene ID" value="GPUH_0000192401"/>
</dbReference>
<keyword evidence="2 5" id="KW-0328">Glycosyltransferase</keyword>
<reference evidence="7 8" key="2">
    <citation type="submission" date="2018-11" db="EMBL/GenBank/DDBJ databases">
        <authorList>
            <consortium name="Pathogen Informatics"/>
        </authorList>
    </citation>
    <scope>NUCLEOTIDE SEQUENCE [LARGE SCALE GENOMIC DNA]</scope>
</reference>
<comment type="catalytic activity">
    <reaction evidence="4 6">
        <text>glucuronate acceptor + UDP-alpha-D-glucuronate = acceptor beta-D-glucuronoside + UDP + H(+)</text>
        <dbReference type="Rhea" id="RHEA:21032"/>
        <dbReference type="ChEBI" id="CHEBI:15378"/>
        <dbReference type="ChEBI" id="CHEBI:58052"/>
        <dbReference type="ChEBI" id="CHEBI:58223"/>
        <dbReference type="ChEBI" id="CHEBI:132367"/>
        <dbReference type="ChEBI" id="CHEBI:132368"/>
        <dbReference type="EC" id="2.4.1.17"/>
    </reaction>
</comment>
<comment type="subcellular location">
    <subcellularLocation>
        <location evidence="6">Membrane</location>
        <topology evidence="6">Single-pass membrane protein</topology>
    </subcellularLocation>
</comment>
<reference evidence="9" key="1">
    <citation type="submission" date="2016-06" db="UniProtKB">
        <authorList>
            <consortium name="WormBaseParasite"/>
        </authorList>
    </citation>
    <scope>IDENTIFICATION</scope>
</reference>
<evidence type="ECO:0000256" key="4">
    <source>
        <dbReference type="ARBA" id="ARBA00047475"/>
    </source>
</evidence>
<evidence type="ECO:0000256" key="6">
    <source>
        <dbReference type="RuleBase" id="RU362059"/>
    </source>
</evidence>
<evidence type="ECO:0000313" key="7">
    <source>
        <dbReference type="EMBL" id="VDK31232.1"/>
    </source>
</evidence>
<dbReference type="AlphaFoldDB" id="A0A183CZM8"/>
<dbReference type="InterPro" id="IPR002213">
    <property type="entry name" value="UDP_glucos_trans"/>
</dbReference>
<organism evidence="9">
    <name type="scientific">Gongylonema pulchrum</name>
    <dbReference type="NCBI Taxonomy" id="637853"/>
    <lineage>
        <taxon>Eukaryota</taxon>
        <taxon>Metazoa</taxon>
        <taxon>Ecdysozoa</taxon>
        <taxon>Nematoda</taxon>
        <taxon>Chromadorea</taxon>
        <taxon>Rhabditida</taxon>
        <taxon>Spirurina</taxon>
        <taxon>Spiruromorpha</taxon>
        <taxon>Spiruroidea</taxon>
        <taxon>Gongylonematidae</taxon>
        <taxon>Gongylonema</taxon>
    </lineage>
</organism>
<gene>
    <name evidence="7" type="ORF">GPUH_LOCUS1919</name>
</gene>
<protein>
    <recommendedName>
        <fullName evidence="6">UDP-glucuronosyltransferase</fullName>
        <ecNumber evidence="6">2.4.1.17</ecNumber>
    </recommendedName>
</protein>
<comment type="similarity">
    <text evidence="1 5">Belongs to the UDP-glycosyltransferase family.</text>
</comment>
<keyword evidence="3 5" id="KW-0808">Transferase</keyword>
<evidence type="ECO:0000256" key="2">
    <source>
        <dbReference type="ARBA" id="ARBA00022676"/>
    </source>
</evidence>
<accession>A0A183CZM8</accession>
<dbReference type="PANTHER" id="PTHR48043">
    <property type="entry name" value="EG:EG0003.4 PROTEIN-RELATED"/>
    <property type="match status" value="1"/>
</dbReference>
<evidence type="ECO:0000256" key="3">
    <source>
        <dbReference type="ARBA" id="ARBA00022679"/>
    </source>
</evidence>
<dbReference type="PANTHER" id="PTHR48043:SF154">
    <property type="entry name" value="GLUCURONOSYLTRANSFERASE"/>
    <property type="match status" value="1"/>
</dbReference>
<keyword evidence="8" id="KW-1185">Reference proteome</keyword>
<name>A0A183CZM8_9BILA</name>
<dbReference type="PROSITE" id="PS00375">
    <property type="entry name" value="UDPGT"/>
    <property type="match status" value="1"/>
</dbReference>
<evidence type="ECO:0000256" key="1">
    <source>
        <dbReference type="ARBA" id="ARBA00009995"/>
    </source>
</evidence>
<sequence length="301" mass="34518">MTCLLKHGDFHHRQLSFSQRIYNMINKIYTLYAFFPKMYNSQNALFKRMVREDFPDLRHLAQQASVAFVNTLPNIGIARPISSKIVFIGGIVKKQVTVMEKRFTDLYENARKGVVVFSLGSLVDTVKMPKQMKNDVSLAFSRFPDYDFVVKLTVSDEEREKFASSYPNVHFFDWIDQVNILHHPKTKAFITHAGLNSLTEAAFAGTPLICVPMFADQHYNTAISLRKKTGVYLNKKHIDAETMIEALQEVLSDPRPVCSPQKKTHFEGQTVHGKHSSSRTQNISSRTEKLSIIFQYSLIDY</sequence>
<dbReference type="Gene3D" id="3.40.50.2000">
    <property type="entry name" value="Glycogen Phosphorylase B"/>
    <property type="match status" value="1"/>
</dbReference>
<dbReference type="GO" id="GO:0015020">
    <property type="term" value="F:glucuronosyltransferase activity"/>
    <property type="evidence" value="ECO:0007669"/>
    <property type="project" value="UniProtKB-EC"/>
</dbReference>
<dbReference type="CDD" id="cd03784">
    <property type="entry name" value="GT1_Gtf-like"/>
    <property type="match status" value="1"/>
</dbReference>
<dbReference type="OrthoDB" id="5835829at2759"/>
<evidence type="ECO:0000256" key="5">
    <source>
        <dbReference type="RuleBase" id="RU003718"/>
    </source>
</evidence>